<dbReference type="Pfam" id="PF01593">
    <property type="entry name" value="Amino_oxidase"/>
    <property type="match status" value="1"/>
</dbReference>
<organism evidence="4 5">
    <name type="scientific">Lecanosticta acicola</name>
    <dbReference type="NCBI Taxonomy" id="111012"/>
    <lineage>
        <taxon>Eukaryota</taxon>
        <taxon>Fungi</taxon>
        <taxon>Dikarya</taxon>
        <taxon>Ascomycota</taxon>
        <taxon>Pezizomycotina</taxon>
        <taxon>Dothideomycetes</taxon>
        <taxon>Dothideomycetidae</taxon>
        <taxon>Mycosphaerellales</taxon>
        <taxon>Mycosphaerellaceae</taxon>
        <taxon>Lecanosticta</taxon>
    </lineage>
</organism>
<dbReference type="InterPro" id="IPR002937">
    <property type="entry name" value="Amino_oxidase"/>
</dbReference>
<dbReference type="AlphaFoldDB" id="A0AAI8Z6U2"/>
<name>A0AAI8Z6U2_9PEZI</name>
<dbReference type="Gene3D" id="3.50.50.60">
    <property type="entry name" value="FAD/NAD(P)-binding domain"/>
    <property type="match status" value="1"/>
</dbReference>
<dbReference type="PANTHER" id="PTHR10742">
    <property type="entry name" value="FLAVIN MONOAMINE OXIDASE"/>
    <property type="match status" value="1"/>
</dbReference>
<keyword evidence="5" id="KW-1185">Reference proteome</keyword>
<comment type="caution">
    <text evidence="4">The sequence shown here is derived from an EMBL/GenBank/DDBJ whole genome shotgun (WGS) entry which is preliminary data.</text>
</comment>
<dbReference type="Proteomes" id="UP001296104">
    <property type="component" value="Unassembled WGS sequence"/>
</dbReference>
<dbReference type="InterPro" id="IPR050281">
    <property type="entry name" value="Flavin_monoamine_oxidase"/>
</dbReference>
<proteinExistence type="inferred from homology"/>
<dbReference type="PROSITE" id="PS51257">
    <property type="entry name" value="PROKAR_LIPOPROTEIN"/>
    <property type="match status" value="1"/>
</dbReference>
<reference evidence="4" key="1">
    <citation type="submission" date="2023-11" db="EMBL/GenBank/DDBJ databases">
        <authorList>
            <person name="Alioto T."/>
            <person name="Alioto T."/>
            <person name="Gomez Garrido J."/>
        </authorList>
    </citation>
    <scope>NUCLEOTIDE SEQUENCE</scope>
</reference>
<comment type="similarity">
    <text evidence="1">Belongs to the flavin monoamine oxidase family.</text>
</comment>
<protein>
    <submittedName>
        <fullName evidence="4">Polyamine oxidase 5</fullName>
    </submittedName>
</protein>
<accession>A0AAI8Z6U2</accession>
<dbReference type="GO" id="GO:0050660">
    <property type="term" value="F:flavin adenine dinucleotide binding"/>
    <property type="evidence" value="ECO:0007669"/>
    <property type="project" value="TreeGrafter"/>
</dbReference>
<evidence type="ECO:0000259" key="3">
    <source>
        <dbReference type="Pfam" id="PF01593"/>
    </source>
</evidence>
<sequence>MRSPATLNDIRHVETLVIGAGISGLSCASKLFQHPFYREKDRLLVLEGRNRIGGRIESVNVCGNRLDTGANWIHGIGTDSKPNPLMKILPDKRVKQLSGSVVFKAPTADEEDEDVGDGWVRVSKSEASWNDQVIPSEIGGIISSSLWGLVGSLHELAATAPPEEAKQTTMLKAITKTDEFRSAYEKLPREYHQTFGALLQSIENMEAAPLSAQSAEQARGRAGMGLLEFAIDDFEGEQVFLQDGYTALVDEVAKDLVAADLIRLETVVKRIDWSGKPIVIETVDGNRFSADRVVSTLPLGLLQHPSSASLFQPALPSDKRGVVGSVGFGTLDKIFMVYKEPWWIEKPFSSIVEPGVVRKPFSSGSDSTKPPDSLMGFTTELPGMEIHADGSTSSGARSLSMINLHNLTGFPVLSCFVSCSTATQIESMSDAEAGGIIHRALTNWLGREPPKAEAIHVTRWAQDEFSRGSYSHMIAELTEASHRDRLAQPMINDRGAEFRFAGEHTSRDHFATVHGALLSGWREADEILKQVERVG</sequence>
<dbReference type="SUPFAM" id="SSF54373">
    <property type="entry name" value="FAD-linked reductases, C-terminal domain"/>
    <property type="match status" value="1"/>
</dbReference>
<dbReference type="SUPFAM" id="SSF51905">
    <property type="entry name" value="FAD/NAD(P)-binding domain"/>
    <property type="match status" value="1"/>
</dbReference>
<dbReference type="GO" id="GO:0003682">
    <property type="term" value="F:chromatin binding"/>
    <property type="evidence" value="ECO:0007669"/>
    <property type="project" value="TreeGrafter"/>
</dbReference>
<dbReference type="GO" id="GO:0016491">
    <property type="term" value="F:oxidoreductase activity"/>
    <property type="evidence" value="ECO:0007669"/>
    <property type="project" value="UniProtKB-KW"/>
</dbReference>
<keyword evidence="2" id="KW-0560">Oxidoreductase</keyword>
<dbReference type="GO" id="GO:0006338">
    <property type="term" value="P:chromatin remodeling"/>
    <property type="evidence" value="ECO:0007669"/>
    <property type="project" value="TreeGrafter"/>
</dbReference>
<dbReference type="InterPro" id="IPR036188">
    <property type="entry name" value="FAD/NAD-bd_sf"/>
</dbReference>
<dbReference type="Gene3D" id="3.90.660.10">
    <property type="match status" value="1"/>
</dbReference>
<dbReference type="PANTHER" id="PTHR10742:SF386">
    <property type="entry name" value="LYSINE-SPECIFIC HISTONE DEMETHYLASE 1A"/>
    <property type="match status" value="1"/>
</dbReference>
<evidence type="ECO:0000256" key="2">
    <source>
        <dbReference type="ARBA" id="ARBA00023002"/>
    </source>
</evidence>
<dbReference type="EMBL" id="CAVMBE010000087">
    <property type="protein sequence ID" value="CAK4033498.1"/>
    <property type="molecule type" value="Genomic_DNA"/>
</dbReference>
<evidence type="ECO:0000313" key="4">
    <source>
        <dbReference type="EMBL" id="CAK4033498.1"/>
    </source>
</evidence>
<evidence type="ECO:0000313" key="5">
    <source>
        <dbReference type="Proteomes" id="UP001296104"/>
    </source>
</evidence>
<feature type="domain" description="Amine oxidase" evidence="3">
    <location>
        <begin position="22"/>
        <end position="528"/>
    </location>
</feature>
<evidence type="ECO:0000256" key="1">
    <source>
        <dbReference type="ARBA" id="ARBA00005995"/>
    </source>
</evidence>
<gene>
    <name evidence="4" type="ORF">LECACI_7A008656</name>
</gene>